<dbReference type="AlphaFoldDB" id="A0A8J3C5C2"/>
<comment type="caution">
    <text evidence="2">The sequence shown here is derived from an EMBL/GenBank/DDBJ whole genome shotgun (WGS) entry which is preliminary data.</text>
</comment>
<accession>A0A8J3C5C2</accession>
<keyword evidence="1" id="KW-0472">Membrane</keyword>
<evidence type="ECO:0000313" key="3">
    <source>
        <dbReference type="Proteomes" id="UP000656042"/>
    </source>
</evidence>
<feature type="transmembrane region" description="Helical" evidence="1">
    <location>
        <begin position="84"/>
        <end position="109"/>
    </location>
</feature>
<organism evidence="2 3">
    <name type="scientific">Mangrovihabitans endophyticus</name>
    <dbReference type="NCBI Taxonomy" id="1751298"/>
    <lineage>
        <taxon>Bacteria</taxon>
        <taxon>Bacillati</taxon>
        <taxon>Actinomycetota</taxon>
        <taxon>Actinomycetes</taxon>
        <taxon>Micromonosporales</taxon>
        <taxon>Micromonosporaceae</taxon>
        <taxon>Mangrovihabitans</taxon>
    </lineage>
</organism>
<dbReference type="Proteomes" id="UP000656042">
    <property type="component" value="Unassembled WGS sequence"/>
</dbReference>
<keyword evidence="1" id="KW-0812">Transmembrane</keyword>
<sequence>MLEGMMRRGLALVPVVVLVLAVAEIATFVAAVHAVGAGWALLALAAFSVTGLMLLRREGVRGWHAFRDAAQDGRPPGDQVSHSLVGLLGALLLAAPGFLSGLAGLLLLVPPVRVLTRHGVRRAAERRVSSAVAGDLFGPRRVRVHQEDPPAPQAPTGDIVEGEIVR</sequence>
<keyword evidence="1" id="KW-1133">Transmembrane helix</keyword>
<protein>
    <submittedName>
        <fullName evidence="2">Uncharacterized protein</fullName>
    </submittedName>
</protein>
<dbReference type="Pfam" id="PF04186">
    <property type="entry name" value="FxsA"/>
    <property type="match status" value="1"/>
</dbReference>
<evidence type="ECO:0000256" key="1">
    <source>
        <dbReference type="SAM" id="Phobius"/>
    </source>
</evidence>
<dbReference type="PANTHER" id="PTHR35335:SF1">
    <property type="entry name" value="UPF0716 PROTEIN FXSA"/>
    <property type="match status" value="1"/>
</dbReference>
<reference evidence="2" key="1">
    <citation type="journal article" date="2014" name="Int. J. Syst. Evol. Microbiol.">
        <title>Complete genome sequence of Corynebacterium casei LMG S-19264T (=DSM 44701T), isolated from a smear-ripened cheese.</title>
        <authorList>
            <consortium name="US DOE Joint Genome Institute (JGI-PGF)"/>
            <person name="Walter F."/>
            <person name="Albersmeier A."/>
            <person name="Kalinowski J."/>
            <person name="Ruckert C."/>
        </authorList>
    </citation>
    <scope>NUCLEOTIDE SEQUENCE</scope>
    <source>
        <strain evidence="2">CGMCC 4.7299</strain>
    </source>
</reference>
<keyword evidence="3" id="KW-1185">Reference proteome</keyword>
<proteinExistence type="predicted"/>
<dbReference type="NCBIfam" id="NF008528">
    <property type="entry name" value="PRK11463.1-2"/>
    <property type="match status" value="1"/>
</dbReference>
<dbReference type="GO" id="GO:0016020">
    <property type="term" value="C:membrane"/>
    <property type="evidence" value="ECO:0007669"/>
    <property type="project" value="InterPro"/>
</dbReference>
<evidence type="ECO:0000313" key="2">
    <source>
        <dbReference type="EMBL" id="GGL09553.1"/>
    </source>
</evidence>
<dbReference type="PANTHER" id="PTHR35335">
    <property type="entry name" value="UPF0716 PROTEIN FXSA"/>
    <property type="match status" value="1"/>
</dbReference>
<reference evidence="2" key="2">
    <citation type="submission" date="2020-09" db="EMBL/GenBank/DDBJ databases">
        <authorList>
            <person name="Sun Q."/>
            <person name="Zhou Y."/>
        </authorList>
    </citation>
    <scope>NUCLEOTIDE SEQUENCE</scope>
    <source>
        <strain evidence="2">CGMCC 4.7299</strain>
    </source>
</reference>
<name>A0A8J3C5C2_9ACTN</name>
<dbReference type="InterPro" id="IPR007313">
    <property type="entry name" value="FxsA"/>
</dbReference>
<gene>
    <name evidence="2" type="ORF">GCM10012284_50310</name>
</gene>
<feature type="transmembrane region" description="Helical" evidence="1">
    <location>
        <begin position="33"/>
        <end position="55"/>
    </location>
</feature>
<dbReference type="EMBL" id="BMMX01000032">
    <property type="protein sequence ID" value="GGL09553.1"/>
    <property type="molecule type" value="Genomic_DNA"/>
</dbReference>